<protein>
    <submittedName>
        <fullName evidence="2">Uncharacterized protein</fullName>
    </submittedName>
</protein>
<dbReference type="EMBL" id="JAHLJV010000134">
    <property type="protein sequence ID" value="KAK1569453.1"/>
    <property type="molecule type" value="Genomic_DNA"/>
</dbReference>
<accession>A0AAD8PLP9</accession>
<comment type="caution">
    <text evidence="2">The sequence shown here is derived from an EMBL/GenBank/DDBJ whole genome shotgun (WGS) entry which is preliminary data.</text>
</comment>
<sequence>MQGTCFETRGILESDLGAPDDPATPKDPWFNKFKAIMAGVFGVCTASDYVLLVQHSRSLYTRPTGISVSRLVFYGGFAAGLTATGGLFGATVAAGVLYIVLLGRLFALLIKVLNSIWESIKNAV</sequence>
<feature type="transmembrane region" description="Helical" evidence="1">
    <location>
        <begin position="33"/>
        <end position="51"/>
    </location>
</feature>
<evidence type="ECO:0000313" key="2">
    <source>
        <dbReference type="EMBL" id="KAK1569453.1"/>
    </source>
</evidence>
<dbReference type="Proteomes" id="UP001230504">
    <property type="component" value="Unassembled WGS sequence"/>
</dbReference>
<evidence type="ECO:0000256" key="1">
    <source>
        <dbReference type="SAM" id="Phobius"/>
    </source>
</evidence>
<feature type="transmembrane region" description="Helical" evidence="1">
    <location>
        <begin position="71"/>
        <end position="90"/>
    </location>
</feature>
<dbReference type="RefSeq" id="XP_060407694.1">
    <property type="nucleotide sequence ID" value="XM_060559294.1"/>
</dbReference>
<dbReference type="GeneID" id="85443534"/>
<feature type="transmembrane region" description="Helical" evidence="1">
    <location>
        <begin position="96"/>
        <end position="117"/>
    </location>
</feature>
<evidence type="ECO:0000313" key="3">
    <source>
        <dbReference type="Proteomes" id="UP001230504"/>
    </source>
</evidence>
<gene>
    <name evidence="2" type="ORF">LY79DRAFT_571879</name>
</gene>
<keyword evidence="3" id="KW-1185">Reference proteome</keyword>
<organism evidence="2 3">
    <name type="scientific">Colletotrichum navitas</name>
    <dbReference type="NCBI Taxonomy" id="681940"/>
    <lineage>
        <taxon>Eukaryota</taxon>
        <taxon>Fungi</taxon>
        <taxon>Dikarya</taxon>
        <taxon>Ascomycota</taxon>
        <taxon>Pezizomycotina</taxon>
        <taxon>Sordariomycetes</taxon>
        <taxon>Hypocreomycetidae</taxon>
        <taxon>Glomerellales</taxon>
        <taxon>Glomerellaceae</taxon>
        <taxon>Colletotrichum</taxon>
        <taxon>Colletotrichum graminicola species complex</taxon>
    </lineage>
</organism>
<proteinExistence type="predicted"/>
<keyword evidence="1" id="KW-1133">Transmembrane helix</keyword>
<dbReference type="AlphaFoldDB" id="A0AAD8PLP9"/>
<feature type="non-terminal residue" evidence="2">
    <location>
        <position position="124"/>
    </location>
</feature>
<keyword evidence="1" id="KW-0472">Membrane</keyword>
<keyword evidence="1" id="KW-0812">Transmembrane</keyword>
<reference evidence="2" key="1">
    <citation type="submission" date="2021-06" db="EMBL/GenBank/DDBJ databases">
        <title>Comparative genomics, transcriptomics and evolutionary studies reveal genomic signatures of adaptation to plant cell wall in hemibiotrophic fungi.</title>
        <authorList>
            <consortium name="DOE Joint Genome Institute"/>
            <person name="Baroncelli R."/>
            <person name="Diaz J.F."/>
            <person name="Benocci T."/>
            <person name="Peng M."/>
            <person name="Battaglia E."/>
            <person name="Haridas S."/>
            <person name="Andreopoulos W."/>
            <person name="Labutti K."/>
            <person name="Pangilinan J."/>
            <person name="Floch G.L."/>
            <person name="Makela M.R."/>
            <person name="Henrissat B."/>
            <person name="Grigoriev I.V."/>
            <person name="Crouch J.A."/>
            <person name="De Vries R.P."/>
            <person name="Sukno S.A."/>
            <person name="Thon M.R."/>
        </authorList>
    </citation>
    <scope>NUCLEOTIDE SEQUENCE</scope>
    <source>
        <strain evidence="2">CBS 125086</strain>
    </source>
</reference>
<name>A0AAD8PLP9_9PEZI</name>